<reference evidence="1 2" key="1">
    <citation type="submission" date="2016-04" db="EMBL/GenBank/DDBJ databases">
        <title>Genome analyses suggest a sexual origin of heterokaryosis in a supposedly ancient asexual fungus.</title>
        <authorList>
            <person name="Ropars J."/>
            <person name="Sedzielewska K."/>
            <person name="Noel J."/>
            <person name="Charron P."/>
            <person name="Farinelli L."/>
            <person name="Marton T."/>
            <person name="Kruger M."/>
            <person name="Pelin A."/>
            <person name="Brachmann A."/>
            <person name="Corradi N."/>
        </authorList>
    </citation>
    <scope>NUCLEOTIDE SEQUENCE [LARGE SCALE GENOMIC DNA]</scope>
    <source>
        <strain evidence="1 2">C2</strain>
    </source>
</reference>
<sequence>MWLIHKFKNYSIQFNINLKFKDTFNREMRISDKEADKENMSVPCLLAAPHSLLM</sequence>
<protein>
    <submittedName>
        <fullName evidence="1">Uncharacterized protein</fullName>
    </submittedName>
</protein>
<proteinExistence type="predicted"/>
<accession>A0A2N1MVD0</accession>
<dbReference type="Proteomes" id="UP000233469">
    <property type="component" value="Unassembled WGS sequence"/>
</dbReference>
<gene>
    <name evidence="1" type="ORF">RhiirC2_754834</name>
</gene>
<organism evidence="1 2">
    <name type="scientific">Rhizophagus irregularis</name>
    <dbReference type="NCBI Taxonomy" id="588596"/>
    <lineage>
        <taxon>Eukaryota</taxon>
        <taxon>Fungi</taxon>
        <taxon>Fungi incertae sedis</taxon>
        <taxon>Mucoromycota</taxon>
        <taxon>Glomeromycotina</taxon>
        <taxon>Glomeromycetes</taxon>
        <taxon>Glomerales</taxon>
        <taxon>Glomeraceae</taxon>
        <taxon>Rhizophagus</taxon>
    </lineage>
</organism>
<dbReference type="AlphaFoldDB" id="A0A2N1MVD0"/>
<evidence type="ECO:0000313" key="1">
    <source>
        <dbReference type="EMBL" id="PKK65576.1"/>
    </source>
</evidence>
<reference evidence="1 2" key="2">
    <citation type="submission" date="2017-10" db="EMBL/GenBank/DDBJ databases">
        <title>Extensive intraspecific genome diversity in a model arbuscular mycorrhizal fungus.</title>
        <authorList>
            <person name="Chen E.C.H."/>
            <person name="Morin E."/>
            <person name="Baudet D."/>
            <person name="Noel J."/>
            <person name="Ndikumana S."/>
            <person name="Charron P."/>
            <person name="St-Onge C."/>
            <person name="Giorgi J."/>
            <person name="Grigoriev I.V."/>
            <person name="Roux C."/>
            <person name="Martin F.M."/>
            <person name="Corradi N."/>
        </authorList>
    </citation>
    <scope>NUCLEOTIDE SEQUENCE [LARGE SCALE GENOMIC DNA]</scope>
    <source>
        <strain evidence="1 2">C2</strain>
    </source>
</reference>
<evidence type="ECO:0000313" key="2">
    <source>
        <dbReference type="Proteomes" id="UP000233469"/>
    </source>
</evidence>
<comment type="caution">
    <text evidence="1">The sequence shown here is derived from an EMBL/GenBank/DDBJ whole genome shotgun (WGS) entry which is preliminary data.</text>
</comment>
<dbReference type="EMBL" id="LLXL01001238">
    <property type="protein sequence ID" value="PKK65576.1"/>
    <property type="molecule type" value="Genomic_DNA"/>
</dbReference>
<name>A0A2N1MVD0_9GLOM</name>